<evidence type="ECO:0000313" key="1">
    <source>
        <dbReference type="EMBL" id="EFQ96825.1"/>
    </source>
</evidence>
<dbReference type="InParanoid" id="E4V6V9"/>
<dbReference type="AlphaFoldDB" id="E4V6V9"/>
<dbReference type="HOGENOM" id="CLU_132728_0_0_1"/>
<name>E4V6V9_ARTGP</name>
<organism evidence="2">
    <name type="scientific">Arthroderma gypseum (strain ATCC MYA-4604 / CBS 118893)</name>
    <name type="common">Microsporum gypseum</name>
    <dbReference type="NCBI Taxonomy" id="535722"/>
    <lineage>
        <taxon>Eukaryota</taxon>
        <taxon>Fungi</taxon>
        <taxon>Dikarya</taxon>
        <taxon>Ascomycota</taxon>
        <taxon>Pezizomycotina</taxon>
        <taxon>Eurotiomycetes</taxon>
        <taxon>Eurotiomycetidae</taxon>
        <taxon>Onygenales</taxon>
        <taxon>Arthrodermataceae</taxon>
        <taxon>Nannizzia</taxon>
    </lineage>
</organism>
<evidence type="ECO:0000313" key="2">
    <source>
        <dbReference type="Proteomes" id="UP000002669"/>
    </source>
</evidence>
<accession>E4V6V9</accession>
<keyword evidence="2" id="KW-1185">Reference proteome</keyword>
<dbReference type="EMBL" id="DS989831">
    <property type="protein sequence ID" value="EFQ96825.1"/>
    <property type="molecule type" value="Genomic_DNA"/>
</dbReference>
<dbReference type="GeneID" id="10024332"/>
<protein>
    <submittedName>
        <fullName evidence="1">Uncharacterized protein</fullName>
    </submittedName>
</protein>
<dbReference type="eggNOG" id="ENOG502RMD8">
    <property type="taxonomic scope" value="Eukaryota"/>
</dbReference>
<sequence length="172" mass="20695">MQFRDGGSISYIPKPSYITSIQPLLQTTSRQQHIFKSREDEGKNKLVKMCNCAIVCRCLPRFTVIEPRRGIQKKPCRLQRRTSYLVPEYLPPPRLNIGNFDDRPYCEGGPAFSTYSHYRMEYQRVRITQRTRRYELSRPVSRRYHEPRYRTCIPSRFREVRPDGYYFGDNRW</sequence>
<gene>
    <name evidence="1" type="ORF">MGYG_08748</name>
</gene>
<reference evidence="2" key="1">
    <citation type="journal article" date="2012" name="MBio">
        <title>Comparative genome analysis of Trichophyton rubrum and related dermatophytes reveals candidate genes involved in infection.</title>
        <authorList>
            <person name="Martinez D.A."/>
            <person name="Oliver B.G."/>
            <person name="Graeser Y."/>
            <person name="Goldberg J.M."/>
            <person name="Li W."/>
            <person name="Martinez-Rossi N.M."/>
            <person name="Monod M."/>
            <person name="Shelest E."/>
            <person name="Barton R.C."/>
            <person name="Birch E."/>
            <person name="Brakhage A.A."/>
            <person name="Chen Z."/>
            <person name="Gurr S.J."/>
            <person name="Heiman D."/>
            <person name="Heitman J."/>
            <person name="Kosti I."/>
            <person name="Rossi A."/>
            <person name="Saif S."/>
            <person name="Samalova M."/>
            <person name="Saunders C.W."/>
            <person name="Shea T."/>
            <person name="Summerbell R.C."/>
            <person name="Xu J."/>
            <person name="Young S."/>
            <person name="Zeng Q."/>
            <person name="Birren B.W."/>
            <person name="Cuomo C.A."/>
            <person name="White T.C."/>
        </authorList>
    </citation>
    <scope>NUCLEOTIDE SEQUENCE [LARGE SCALE GENOMIC DNA]</scope>
    <source>
        <strain evidence="2">ATCC MYA-4604 / CBS 118893</strain>
    </source>
</reference>
<dbReference type="RefSeq" id="XP_003169202.1">
    <property type="nucleotide sequence ID" value="XM_003169154.1"/>
</dbReference>
<proteinExistence type="predicted"/>
<dbReference type="VEuPathDB" id="FungiDB:MGYG_08748"/>
<dbReference type="Proteomes" id="UP000002669">
    <property type="component" value="Unassembled WGS sequence"/>
</dbReference>